<name>A0A835M6M2_9MAGN</name>
<comment type="similarity">
    <text evidence="2 9">Belongs to the glycosyl hydrolase 28 family.</text>
</comment>
<evidence type="ECO:0000256" key="5">
    <source>
        <dbReference type="ARBA" id="ARBA00022801"/>
    </source>
</evidence>
<evidence type="ECO:0000256" key="2">
    <source>
        <dbReference type="ARBA" id="ARBA00008834"/>
    </source>
</evidence>
<protein>
    <recommendedName>
        <fullName evidence="12">Polygalacturonase</fullName>
    </recommendedName>
</protein>
<dbReference type="GO" id="GO:0004650">
    <property type="term" value="F:polygalacturonase activity"/>
    <property type="evidence" value="ECO:0007669"/>
    <property type="project" value="InterPro"/>
</dbReference>
<gene>
    <name evidence="10" type="ORF">IFM89_026144</name>
</gene>
<evidence type="ECO:0000256" key="8">
    <source>
        <dbReference type="PROSITE-ProRule" id="PRU10052"/>
    </source>
</evidence>
<dbReference type="SUPFAM" id="SSF51126">
    <property type="entry name" value="Pectin lyase-like"/>
    <property type="match status" value="1"/>
</dbReference>
<sequence>MHSKFCFYFQAFLNAWNAMCGAEGNFPTLVVPAGKTFLLGPVIFEGPCKSKSPHVSLLGNLIAPRMSAWASSDKSQWLQFSQVNGLIVDGQGQVDGQGKQWWECERAYKSDDMKVQPSNYDNHDVIGCKVRPTSLSLHACNNTRLSGITSINSPRNHLSINEVHGAIISYVNLTAPGDSPNTDGIDISASSYIQIEHSFIGTGDDCVAMNSGTSFINITNVACGPGHGISVGSLGKKWDRRHSRRGTCEKLYIQWNDKRCQDKDISDAFSCSIKILFLIVFLQAGTGYVRNISFDQITFDDVQNPILIDQYYCPHNQCQSGGSSNIQVSNVSYTEVHGSTAELVAISLNCSSSVPCYNIFMDGVNIVANNLGSTTFSTCANAQGKSISTKPGVPCLAT</sequence>
<reference evidence="10 11" key="1">
    <citation type="submission" date="2020-10" db="EMBL/GenBank/DDBJ databases">
        <title>The Coptis chinensis genome and diversification of protoberbering-type alkaloids.</title>
        <authorList>
            <person name="Wang B."/>
            <person name="Shu S."/>
            <person name="Song C."/>
            <person name="Liu Y."/>
        </authorList>
    </citation>
    <scope>NUCLEOTIDE SEQUENCE [LARGE SCALE GENOMIC DNA]</scope>
    <source>
        <strain evidence="10">HL-2020</strain>
        <tissue evidence="10">Leaf</tissue>
    </source>
</reference>
<comment type="caution">
    <text evidence="10">The sequence shown here is derived from an EMBL/GenBank/DDBJ whole genome shotgun (WGS) entry which is preliminary data.</text>
</comment>
<dbReference type="InterPro" id="IPR012334">
    <property type="entry name" value="Pectin_lyas_fold"/>
</dbReference>
<dbReference type="Gene3D" id="2.160.20.10">
    <property type="entry name" value="Single-stranded right-handed beta-helix, Pectin lyase-like"/>
    <property type="match status" value="1"/>
</dbReference>
<dbReference type="AlphaFoldDB" id="A0A835M6M2"/>
<evidence type="ECO:0000256" key="3">
    <source>
        <dbReference type="ARBA" id="ARBA00022512"/>
    </source>
</evidence>
<evidence type="ECO:0000256" key="7">
    <source>
        <dbReference type="ARBA" id="ARBA00023316"/>
    </source>
</evidence>
<dbReference type="EMBL" id="JADFTS010000003">
    <property type="protein sequence ID" value="KAF9615729.1"/>
    <property type="molecule type" value="Genomic_DNA"/>
</dbReference>
<evidence type="ECO:0000256" key="6">
    <source>
        <dbReference type="ARBA" id="ARBA00023295"/>
    </source>
</evidence>
<proteinExistence type="inferred from homology"/>
<keyword evidence="5 9" id="KW-0378">Hydrolase</keyword>
<dbReference type="GO" id="GO:0071555">
    <property type="term" value="P:cell wall organization"/>
    <property type="evidence" value="ECO:0007669"/>
    <property type="project" value="UniProtKB-KW"/>
</dbReference>
<dbReference type="OrthoDB" id="187139at2759"/>
<dbReference type="PROSITE" id="PS00502">
    <property type="entry name" value="POLYGALACTURONASE"/>
    <property type="match status" value="1"/>
</dbReference>
<organism evidence="10 11">
    <name type="scientific">Coptis chinensis</name>
    <dbReference type="NCBI Taxonomy" id="261450"/>
    <lineage>
        <taxon>Eukaryota</taxon>
        <taxon>Viridiplantae</taxon>
        <taxon>Streptophyta</taxon>
        <taxon>Embryophyta</taxon>
        <taxon>Tracheophyta</taxon>
        <taxon>Spermatophyta</taxon>
        <taxon>Magnoliopsida</taxon>
        <taxon>Ranunculales</taxon>
        <taxon>Ranunculaceae</taxon>
        <taxon>Coptidoideae</taxon>
        <taxon>Coptis</taxon>
    </lineage>
</organism>
<feature type="active site" evidence="8">
    <location>
        <position position="227"/>
    </location>
</feature>
<keyword evidence="6 9" id="KW-0326">Glycosidase</keyword>
<evidence type="ECO:0000313" key="10">
    <source>
        <dbReference type="EMBL" id="KAF9615729.1"/>
    </source>
</evidence>
<evidence type="ECO:0000256" key="1">
    <source>
        <dbReference type="ARBA" id="ARBA00004191"/>
    </source>
</evidence>
<dbReference type="GO" id="GO:0005975">
    <property type="term" value="P:carbohydrate metabolic process"/>
    <property type="evidence" value="ECO:0007669"/>
    <property type="project" value="InterPro"/>
</dbReference>
<keyword evidence="11" id="KW-1185">Reference proteome</keyword>
<dbReference type="InterPro" id="IPR000743">
    <property type="entry name" value="Glyco_hydro_28"/>
</dbReference>
<evidence type="ECO:0000313" key="11">
    <source>
        <dbReference type="Proteomes" id="UP000631114"/>
    </source>
</evidence>
<dbReference type="Proteomes" id="UP000631114">
    <property type="component" value="Unassembled WGS sequence"/>
</dbReference>
<dbReference type="PANTHER" id="PTHR31375">
    <property type="match status" value="1"/>
</dbReference>
<dbReference type="InterPro" id="IPR011050">
    <property type="entry name" value="Pectin_lyase_fold/virulence"/>
</dbReference>
<evidence type="ECO:0000256" key="9">
    <source>
        <dbReference type="RuleBase" id="RU361169"/>
    </source>
</evidence>
<evidence type="ECO:0000256" key="4">
    <source>
        <dbReference type="ARBA" id="ARBA00022525"/>
    </source>
</evidence>
<dbReference type="Pfam" id="PF00295">
    <property type="entry name" value="Glyco_hydro_28"/>
    <property type="match status" value="1"/>
</dbReference>
<keyword evidence="4" id="KW-0964">Secreted</keyword>
<evidence type="ECO:0008006" key="12">
    <source>
        <dbReference type="Google" id="ProtNLM"/>
    </source>
</evidence>
<keyword evidence="3" id="KW-0134">Cell wall</keyword>
<comment type="subcellular location">
    <subcellularLocation>
        <location evidence="1">Secreted</location>
        <location evidence="1">Cell wall</location>
    </subcellularLocation>
</comment>
<accession>A0A835M6M2</accession>
<keyword evidence="7" id="KW-0961">Cell wall biogenesis/degradation</keyword>